<protein>
    <submittedName>
        <fullName evidence="2">Phasin family protein</fullName>
    </submittedName>
</protein>
<dbReference type="EMBL" id="CP040818">
    <property type="protein sequence ID" value="QDL92632.1"/>
    <property type="molecule type" value="Genomic_DNA"/>
</dbReference>
<evidence type="ECO:0000313" key="2">
    <source>
        <dbReference type="EMBL" id="QDL92632.1"/>
    </source>
</evidence>
<gene>
    <name evidence="2" type="ORF">FDP22_13050</name>
</gene>
<dbReference type="InterPro" id="IPR018968">
    <property type="entry name" value="Phasin"/>
</dbReference>
<name>A0A5B8G0P0_9RHOB</name>
<keyword evidence="3" id="KW-1185">Reference proteome</keyword>
<dbReference type="Pfam" id="PF09361">
    <property type="entry name" value="Phasin_2"/>
    <property type="match status" value="1"/>
</dbReference>
<dbReference type="KEGG" id="ppru:FDP22_13050"/>
<dbReference type="Proteomes" id="UP000305888">
    <property type="component" value="Chromosome"/>
</dbReference>
<dbReference type="AlphaFoldDB" id="A0A5B8G0P0"/>
<evidence type="ECO:0000313" key="3">
    <source>
        <dbReference type="Proteomes" id="UP000305888"/>
    </source>
</evidence>
<feature type="domain" description="Phasin" evidence="1">
    <location>
        <begin position="25"/>
        <end position="116"/>
    </location>
</feature>
<dbReference type="OrthoDB" id="7865588at2"/>
<organism evidence="2 3">
    <name type="scientific">Paroceanicella profunda</name>
    <dbReference type="NCBI Taxonomy" id="2579971"/>
    <lineage>
        <taxon>Bacteria</taxon>
        <taxon>Pseudomonadati</taxon>
        <taxon>Pseudomonadota</taxon>
        <taxon>Alphaproteobacteria</taxon>
        <taxon>Rhodobacterales</taxon>
        <taxon>Paracoccaceae</taxon>
        <taxon>Paroceanicella</taxon>
    </lineage>
</organism>
<sequence length="139" mass="15257">MPMPSSKPTPEQAYAFEKHFSITPFLEAQQRALRATLDLQSQALARASRMSSTCADFIRMRLEEDRKALVEGSGCRTPQEALTLSTAFMETAVKQYGEEFASLTRLCIESLHDTVQAVPELAPVPAMDAPKLSVPARAA</sequence>
<proteinExistence type="predicted"/>
<reference evidence="2 3" key="1">
    <citation type="submission" date="2019-06" db="EMBL/GenBank/DDBJ databases">
        <title>Genome sequence of Rhodobacteraceae bacterium D4M1.</title>
        <authorList>
            <person name="Cao J."/>
        </authorList>
    </citation>
    <scope>NUCLEOTIDE SEQUENCE [LARGE SCALE GENOMIC DNA]</scope>
    <source>
        <strain evidence="2 3">D4M1</strain>
    </source>
</reference>
<accession>A0A5B8G0P0</accession>
<evidence type="ECO:0000259" key="1">
    <source>
        <dbReference type="Pfam" id="PF09361"/>
    </source>
</evidence>